<keyword evidence="3" id="KW-0804">Transcription</keyword>
<dbReference type="SMART" id="SM00354">
    <property type="entry name" value="HTH_LACI"/>
    <property type="match status" value="1"/>
</dbReference>
<evidence type="ECO:0000256" key="2">
    <source>
        <dbReference type="ARBA" id="ARBA00023125"/>
    </source>
</evidence>
<evidence type="ECO:0000256" key="3">
    <source>
        <dbReference type="ARBA" id="ARBA00023163"/>
    </source>
</evidence>
<dbReference type="Proteomes" id="UP000222106">
    <property type="component" value="Unassembled WGS sequence"/>
</dbReference>
<name>A0A2A9EIR3_9MICO</name>
<dbReference type="PANTHER" id="PTHR30146">
    <property type="entry name" value="LACI-RELATED TRANSCRIPTIONAL REPRESSOR"/>
    <property type="match status" value="1"/>
</dbReference>
<dbReference type="AlphaFoldDB" id="A0A2A9EIR3"/>
<dbReference type="InterPro" id="IPR046335">
    <property type="entry name" value="LacI/GalR-like_sensor"/>
</dbReference>
<proteinExistence type="predicted"/>
<dbReference type="SUPFAM" id="SSF53822">
    <property type="entry name" value="Periplasmic binding protein-like I"/>
    <property type="match status" value="1"/>
</dbReference>
<protein>
    <submittedName>
        <fullName evidence="5">LacI family transcriptional regulator</fullName>
    </submittedName>
</protein>
<dbReference type="InterPro" id="IPR000843">
    <property type="entry name" value="HTH_LacI"/>
</dbReference>
<keyword evidence="2" id="KW-0238">DNA-binding</keyword>
<dbReference type="InterPro" id="IPR028082">
    <property type="entry name" value="Peripla_BP_I"/>
</dbReference>
<evidence type="ECO:0000313" key="5">
    <source>
        <dbReference type="EMBL" id="PFG38967.1"/>
    </source>
</evidence>
<dbReference type="OrthoDB" id="3258243at2"/>
<dbReference type="GO" id="GO:0003700">
    <property type="term" value="F:DNA-binding transcription factor activity"/>
    <property type="evidence" value="ECO:0007669"/>
    <property type="project" value="TreeGrafter"/>
</dbReference>
<keyword evidence="6" id="KW-1185">Reference proteome</keyword>
<keyword evidence="1" id="KW-0805">Transcription regulation</keyword>
<dbReference type="PROSITE" id="PS50932">
    <property type="entry name" value="HTH_LACI_2"/>
    <property type="match status" value="1"/>
</dbReference>
<dbReference type="GO" id="GO:0000976">
    <property type="term" value="F:transcription cis-regulatory region binding"/>
    <property type="evidence" value="ECO:0007669"/>
    <property type="project" value="TreeGrafter"/>
</dbReference>
<dbReference type="Gene3D" id="3.40.50.2300">
    <property type="match status" value="2"/>
</dbReference>
<feature type="domain" description="HTH lacI-type" evidence="4">
    <location>
        <begin position="3"/>
        <end position="58"/>
    </location>
</feature>
<comment type="caution">
    <text evidence="5">The sequence shown here is derived from an EMBL/GenBank/DDBJ whole genome shotgun (WGS) entry which is preliminary data.</text>
</comment>
<evidence type="ECO:0000259" key="4">
    <source>
        <dbReference type="PROSITE" id="PS50932"/>
    </source>
</evidence>
<accession>A0A2A9EIR3</accession>
<evidence type="ECO:0000313" key="6">
    <source>
        <dbReference type="Proteomes" id="UP000222106"/>
    </source>
</evidence>
<dbReference type="Pfam" id="PF00356">
    <property type="entry name" value="LacI"/>
    <property type="match status" value="1"/>
</dbReference>
<reference evidence="5 6" key="1">
    <citation type="submission" date="2017-10" db="EMBL/GenBank/DDBJ databases">
        <title>Sequencing the genomes of 1000 actinobacteria strains.</title>
        <authorList>
            <person name="Klenk H.-P."/>
        </authorList>
    </citation>
    <scope>NUCLEOTIDE SEQUENCE [LARGE SCALE GENOMIC DNA]</scope>
    <source>
        <strain evidence="5 6">DSM 21838</strain>
    </source>
</reference>
<dbReference type="Gene3D" id="1.10.260.40">
    <property type="entry name" value="lambda repressor-like DNA-binding domains"/>
    <property type="match status" value="1"/>
</dbReference>
<dbReference type="InterPro" id="IPR010982">
    <property type="entry name" value="Lambda_DNA-bd_dom_sf"/>
</dbReference>
<sequence>MPATIRDVAAEAGVSVATVSRVASGGDYPIGAETKAKVLAAIEKLNYRPNGIAKGLTQRNSRLVGVIAPDMSNPYYPEVTRGIEDVAGAKGYQVLSCSTDRDPARASATIDALLAKRVAALAVIGGGDEVVLPDRDLDALGTEVVMIGRATRRFSTVRVENVQAGHEVGRHLIALGHRRIGYVAGHPGSTASDERLRGFRRALKEAGVEHRPEHVERGGYTEAGGYDATRRLMHAAAPPSAIFAASDRMAIGALAALRDMQLRVPDDVALVGFDDIPMAEYLRPALTTVSVSAHRLGTEAMRLLLDGSGRPARPQHLRVRTRMVIRESCGARRN</sequence>
<dbReference type="PANTHER" id="PTHR30146:SF109">
    <property type="entry name" value="HTH-TYPE TRANSCRIPTIONAL REGULATOR GALS"/>
    <property type="match status" value="1"/>
</dbReference>
<dbReference type="RefSeq" id="WP_098483146.1">
    <property type="nucleotide sequence ID" value="NZ_PDJI01000004.1"/>
</dbReference>
<dbReference type="Pfam" id="PF13377">
    <property type="entry name" value="Peripla_BP_3"/>
    <property type="match status" value="1"/>
</dbReference>
<dbReference type="CDD" id="cd01392">
    <property type="entry name" value="HTH_LacI"/>
    <property type="match status" value="1"/>
</dbReference>
<dbReference type="EMBL" id="PDJI01000004">
    <property type="protein sequence ID" value="PFG38967.1"/>
    <property type="molecule type" value="Genomic_DNA"/>
</dbReference>
<dbReference type="SUPFAM" id="SSF47413">
    <property type="entry name" value="lambda repressor-like DNA-binding domains"/>
    <property type="match status" value="1"/>
</dbReference>
<evidence type="ECO:0000256" key="1">
    <source>
        <dbReference type="ARBA" id="ARBA00023015"/>
    </source>
</evidence>
<dbReference type="CDD" id="cd06267">
    <property type="entry name" value="PBP1_LacI_sugar_binding-like"/>
    <property type="match status" value="1"/>
</dbReference>
<gene>
    <name evidence="5" type="ORF">ATJ97_1460</name>
</gene>
<organism evidence="5 6">
    <name type="scientific">Georgenia soli</name>
    <dbReference type="NCBI Taxonomy" id="638953"/>
    <lineage>
        <taxon>Bacteria</taxon>
        <taxon>Bacillati</taxon>
        <taxon>Actinomycetota</taxon>
        <taxon>Actinomycetes</taxon>
        <taxon>Micrococcales</taxon>
        <taxon>Bogoriellaceae</taxon>
        <taxon>Georgenia</taxon>
    </lineage>
</organism>